<dbReference type="PATRIC" id="fig|1538.10.peg.90"/>
<evidence type="ECO:0000313" key="1">
    <source>
        <dbReference type="EMBL" id="OAA90286.1"/>
    </source>
</evidence>
<protein>
    <submittedName>
        <fullName evidence="1">Demethyldecarbamoylnovobiocin O-methyltransferase</fullName>
        <ecNumber evidence="1">2.1.1.285</ecNumber>
    </submittedName>
</protein>
<dbReference type="PANTHER" id="PTHR40036">
    <property type="entry name" value="MACROCIN O-METHYLTRANSFERASE"/>
    <property type="match status" value="1"/>
</dbReference>
<organism evidence="1 2">
    <name type="scientific">Clostridium ljungdahlii</name>
    <dbReference type="NCBI Taxonomy" id="1538"/>
    <lineage>
        <taxon>Bacteria</taxon>
        <taxon>Bacillati</taxon>
        <taxon>Bacillota</taxon>
        <taxon>Clostridia</taxon>
        <taxon>Eubacteriales</taxon>
        <taxon>Clostridiaceae</taxon>
        <taxon>Clostridium</taxon>
    </lineage>
</organism>
<dbReference type="PANTHER" id="PTHR40036:SF1">
    <property type="entry name" value="MACROCIN O-METHYLTRANSFERASE"/>
    <property type="match status" value="1"/>
</dbReference>
<accession>A0A162L8V6</accession>
<dbReference type="GO" id="GO:0032259">
    <property type="term" value="P:methylation"/>
    <property type="evidence" value="ECO:0007669"/>
    <property type="project" value="UniProtKB-KW"/>
</dbReference>
<proteinExistence type="predicted"/>
<dbReference type="Gene3D" id="3.40.50.150">
    <property type="entry name" value="Vaccinia Virus protein VP39"/>
    <property type="match status" value="1"/>
</dbReference>
<dbReference type="InterPro" id="IPR029063">
    <property type="entry name" value="SAM-dependent_MTases_sf"/>
</dbReference>
<keyword evidence="1" id="KW-0489">Methyltransferase</keyword>
<dbReference type="OrthoDB" id="149130at2"/>
<dbReference type="Pfam" id="PF05711">
    <property type="entry name" value="TylF"/>
    <property type="match status" value="1"/>
</dbReference>
<dbReference type="Proteomes" id="UP000077407">
    <property type="component" value="Unassembled WGS sequence"/>
</dbReference>
<dbReference type="RefSeq" id="WP_063554751.1">
    <property type="nucleotide sequence ID" value="NZ_LITT01000011.1"/>
</dbReference>
<keyword evidence="1" id="KW-0808">Transferase</keyword>
<dbReference type="EMBL" id="LITT01000011">
    <property type="protein sequence ID" value="OAA90286.1"/>
    <property type="molecule type" value="Genomic_DNA"/>
</dbReference>
<dbReference type="InterPro" id="IPR036291">
    <property type="entry name" value="NAD(P)-bd_dom_sf"/>
</dbReference>
<dbReference type="EC" id="2.1.1.285" evidence="1"/>
<evidence type="ECO:0000313" key="2">
    <source>
        <dbReference type="Proteomes" id="UP000077407"/>
    </source>
</evidence>
<gene>
    <name evidence="1" type="primary">novP</name>
    <name evidence="1" type="ORF">WY13_01189</name>
</gene>
<reference evidence="1 2" key="1">
    <citation type="journal article" date="2015" name="Biotechnol. Bioeng.">
        <title>Genome sequence and phenotypic characterization of Caulobacter segnis.</title>
        <authorList>
            <person name="Patel S."/>
            <person name="Fletcher B."/>
            <person name="Scott D.C."/>
            <person name="Ely B."/>
        </authorList>
    </citation>
    <scope>NUCLEOTIDE SEQUENCE [LARGE SCALE GENOMIC DNA]</scope>
    <source>
        <strain evidence="1 2">ERI-2</strain>
    </source>
</reference>
<dbReference type="SUPFAM" id="SSF51735">
    <property type="entry name" value="NAD(P)-binding Rossmann-fold domains"/>
    <property type="match status" value="1"/>
</dbReference>
<sequence>MKKVVIWGVGQGGQMMKNLLSPDMKIVAYCDNNKKMQGTKIDSVPVVNEQQLLDIEPDYVYVAILNKDACREVKLQIEALGLKCSIISITEYRQQLDIRLAVLKLIAREVEQRNIQGDVAELGVYQGKFAAEINALFPKRNIYLFDTFEGFDGRDIEIEKRNEFSHSEIGKFNDTSIDVVSSRLPYKEQAIFKKGYFPDTAHGIDVNFAVVSLDADLYQPIYEGLKFFYPRMSIGGYMIMHDYNNTQFSGVREAVQQFCREENVFVVPICDLHGTAVIVKQ</sequence>
<dbReference type="InterPro" id="IPR008884">
    <property type="entry name" value="TylF_MeTrfase"/>
</dbReference>
<name>A0A162L8V6_9CLOT</name>
<dbReference type="AlphaFoldDB" id="A0A162L8V6"/>
<dbReference type="GO" id="GO:0008168">
    <property type="term" value="F:methyltransferase activity"/>
    <property type="evidence" value="ECO:0007669"/>
    <property type="project" value="UniProtKB-KW"/>
</dbReference>
<comment type="caution">
    <text evidence="1">The sequence shown here is derived from an EMBL/GenBank/DDBJ whole genome shotgun (WGS) entry which is preliminary data.</text>
</comment>